<keyword evidence="2" id="KW-0812">Transmembrane</keyword>
<feature type="domain" description="DUF1468" evidence="3">
    <location>
        <begin position="85"/>
        <end position="217"/>
    </location>
</feature>
<dbReference type="Proteomes" id="UP000272560">
    <property type="component" value="Unassembled WGS sequence"/>
</dbReference>
<feature type="compositionally biased region" description="Basic and acidic residues" evidence="1">
    <location>
        <begin position="41"/>
        <end position="58"/>
    </location>
</feature>
<feature type="transmembrane region" description="Helical" evidence="2">
    <location>
        <begin position="151"/>
        <end position="170"/>
    </location>
</feature>
<keyword evidence="5" id="KW-1185">Reference proteome</keyword>
<dbReference type="Pfam" id="PF07331">
    <property type="entry name" value="TctB"/>
    <property type="match status" value="1"/>
</dbReference>
<gene>
    <name evidence="4" type="ORF">D6T63_09885</name>
</gene>
<organism evidence="4 5">
    <name type="scientific">Arthrobacter cheniae</name>
    <dbReference type="NCBI Taxonomy" id="1258888"/>
    <lineage>
        <taxon>Bacteria</taxon>
        <taxon>Bacillati</taxon>
        <taxon>Actinomycetota</taxon>
        <taxon>Actinomycetes</taxon>
        <taxon>Micrococcales</taxon>
        <taxon>Micrococcaceae</taxon>
        <taxon>Arthrobacter</taxon>
    </lineage>
</organism>
<accession>A0A3A5M287</accession>
<dbReference type="InterPro" id="IPR009936">
    <property type="entry name" value="DUF1468"/>
</dbReference>
<dbReference type="EMBL" id="QZVT01000004">
    <property type="protein sequence ID" value="RJT80164.1"/>
    <property type="molecule type" value="Genomic_DNA"/>
</dbReference>
<protein>
    <submittedName>
        <fullName evidence="4">Tripartite tricarboxylate transporter TctB family protein</fullName>
    </submittedName>
</protein>
<evidence type="ECO:0000313" key="4">
    <source>
        <dbReference type="EMBL" id="RJT80164.1"/>
    </source>
</evidence>
<feature type="transmembrane region" description="Helical" evidence="2">
    <location>
        <begin position="115"/>
        <end position="139"/>
    </location>
</feature>
<feature type="region of interest" description="Disordered" evidence="1">
    <location>
        <begin position="1"/>
        <end position="58"/>
    </location>
</feature>
<evidence type="ECO:0000259" key="3">
    <source>
        <dbReference type="Pfam" id="PF07331"/>
    </source>
</evidence>
<reference evidence="4 5" key="1">
    <citation type="submission" date="2018-09" db="EMBL/GenBank/DDBJ databases">
        <title>Novel species of Arthrobacter.</title>
        <authorList>
            <person name="Liu Q."/>
            <person name="Xin Y.-H."/>
        </authorList>
    </citation>
    <scope>NUCLEOTIDE SEQUENCE [LARGE SCALE GENOMIC DNA]</scope>
    <source>
        <strain evidence="4 5">Hz2</strain>
    </source>
</reference>
<keyword evidence="2" id="KW-0472">Membrane</keyword>
<name>A0A3A5M287_9MICC</name>
<proteinExistence type="predicted"/>
<feature type="transmembrane region" description="Helical" evidence="2">
    <location>
        <begin position="190"/>
        <end position="214"/>
    </location>
</feature>
<dbReference type="AlphaFoldDB" id="A0A3A5M287"/>
<keyword evidence="2" id="KW-1133">Transmembrane helix</keyword>
<feature type="transmembrane region" description="Helical" evidence="2">
    <location>
        <begin position="83"/>
        <end position="103"/>
    </location>
</feature>
<sequence>MDGQRRQVQGIGGEVRHRPRRRVVTSSPDASRRATGGSHPLHPEPTHQAPDHGHHLVDDLTPEDLAAQWEQEKPPAAGPGANIASAIVVTAIGIAGTIGSLGLGLGSPADPEPGLWPFLISVLLIVLGIALALFGRNVLDAEKFSRSSLQVAAGLGSLVVFTLLIGRIGFEIPALLLNVIWLRFLGKETWRMTALLSVGITTAFYLLFVLALNVPIPHLF</sequence>
<evidence type="ECO:0000313" key="5">
    <source>
        <dbReference type="Proteomes" id="UP000272560"/>
    </source>
</evidence>
<evidence type="ECO:0000256" key="1">
    <source>
        <dbReference type="SAM" id="MobiDB-lite"/>
    </source>
</evidence>
<evidence type="ECO:0000256" key="2">
    <source>
        <dbReference type="SAM" id="Phobius"/>
    </source>
</evidence>
<comment type="caution">
    <text evidence="4">The sequence shown here is derived from an EMBL/GenBank/DDBJ whole genome shotgun (WGS) entry which is preliminary data.</text>
</comment>
<dbReference type="OrthoDB" id="3576735at2"/>